<dbReference type="InterPro" id="IPR049278">
    <property type="entry name" value="MS_channel_C"/>
</dbReference>
<proteinExistence type="inferred from homology"/>
<name>A0AB36TBU2_ACETH</name>
<accession>A0AB36TBU2</accession>
<evidence type="ECO:0000313" key="10">
    <source>
        <dbReference type="EMBL" id="PFH01368.1"/>
    </source>
</evidence>
<dbReference type="Pfam" id="PF21082">
    <property type="entry name" value="MS_channel_3rd"/>
    <property type="match status" value="1"/>
</dbReference>
<keyword evidence="3" id="KW-1003">Cell membrane</keyword>
<dbReference type="GeneID" id="35804775"/>
<reference evidence="10 11" key="1">
    <citation type="submission" date="2017-09" db="EMBL/GenBank/DDBJ databases">
        <title>Evaluation of Pacific Biosciences Sequencing Technology to Finishing C. thermocellum Genome Sequences.</title>
        <authorList>
            <person name="Brown S."/>
        </authorList>
    </citation>
    <scope>NUCLEOTIDE SEQUENCE [LARGE SCALE GENOMIC DNA]</scope>
    <source>
        <strain evidence="10 11">AD2</strain>
    </source>
</reference>
<dbReference type="Gene3D" id="3.30.70.100">
    <property type="match status" value="1"/>
</dbReference>
<dbReference type="GO" id="GO:0005886">
    <property type="term" value="C:plasma membrane"/>
    <property type="evidence" value="ECO:0007669"/>
    <property type="project" value="UniProtKB-SubCell"/>
</dbReference>
<dbReference type="PANTHER" id="PTHR30460:SF0">
    <property type="entry name" value="MODERATE CONDUCTANCE MECHANOSENSITIVE CHANNEL YBIO"/>
    <property type="match status" value="1"/>
</dbReference>
<feature type="transmembrane region" description="Helical" evidence="7">
    <location>
        <begin position="26"/>
        <end position="46"/>
    </location>
</feature>
<dbReference type="InterPro" id="IPR006685">
    <property type="entry name" value="MscS_channel_2nd"/>
</dbReference>
<dbReference type="Gene3D" id="2.30.30.60">
    <property type="match status" value="1"/>
</dbReference>
<dbReference type="FunFam" id="2.30.30.60:FF:000001">
    <property type="entry name" value="MscS Mechanosensitive ion channel"/>
    <property type="match status" value="1"/>
</dbReference>
<dbReference type="Pfam" id="PF00924">
    <property type="entry name" value="MS_channel_2nd"/>
    <property type="match status" value="1"/>
</dbReference>
<feature type="transmembrane region" description="Helical" evidence="7">
    <location>
        <begin position="79"/>
        <end position="100"/>
    </location>
</feature>
<comment type="subcellular location">
    <subcellularLocation>
        <location evidence="1">Cell membrane</location>
        <topology evidence="1">Multi-pass membrane protein</topology>
    </subcellularLocation>
</comment>
<dbReference type="InterPro" id="IPR045276">
    <property type="entry name" value="YbiO_bact"/>
</dbReference>
<comment type="similarity">
    <text evidence="2">Belongs to the MscS (TC 1.A.23) family.</text>
</comment>
<dbReference type="InterPro" id="IPR011014">
    <property type="entry name" value="MscS_channel_TM-2"/>
</dbReference>
<dbReference type="SUPFAM" id="SSF50182">
    <property type="entry name" value="Sm-like ribonucleoproteins"/>
    <property type="match status" value="1"/>
</dbReference>
<feature type="transmembrane region" description="Helical" evidence="7">
    <location>
        <begin position="106"/>
        <end position="123"/>
    </location>
</feature>
<dbReference type="GO" id="GO:0008381">
    <property type="term" value="F:mechanosensitive monoatomic ion channel activity"/>
    <property type="evidence" value="ECO:0007669"/>
    <property type="project" value="InterPro"/>
</dbReference>
<dbReference type="AlphaFoldDB" id="A0AB36TBU2"/>
<evidence type="ECO:0000259" key="9">
    <source>
        <dbReference type="Pfam" id="PF21082"/>
    </source>
</evidence>
<dbReference type="SUPFAM" id="SSF82689">
    <property type="entry name" value="Mechanosensitive channel protein MscS (YggB), C-terminal domain"/>
    <property type="match status" value="1"/>
</dbReference>
<dbReference type="SUPFAM" id="SSF82861">
    <property type="entry name" value="Mechanosensitive channel protein MscS (YggB), transmembrane region"/>
    <property type="match status" value="1"/>
</dbReference>
<protein>
    <submittedName>
        <fullName evidence="10">Small conductance mechanosensitive channel</fullName>
    </submittedName>
</protein>
<feature type="domain" description="Mechanosensitive ion channel MscS C-terminal" evidence="9">
    <location>
        <begin position="196"/>
        <end position="281"/>
    </location>
</feature>
<evidence type="ECO:0000256" key="3">
    <source>
        <dbReference type="ARBA" id="ARBA00022475"/>
    </source>
</evidence>
<evidence type="ECO:0000259" key="8">
    <source>
        <dbReference type="Pfam" id="PF00924"/>
    </source>
</evidence>
<evidence type="ECO:0000256" key="5">
    <source>
        <dbReference type="ARBA" id="ARBA00022989"/>
    </source>
</evidence>
<evidence type="ECO:0000256" key="6">
    <source>
        <dbReference type="ARBA" id="ARBA00023136"/>
    </source>
</evidence>
<sequence length="282" mass="31354">MILDIVDIIEWITNIPGNLKIILGGLYNPLVLIVKIIAVLVISVLLSKFGSKMIRKAMEKQKSFKHRLDDKRIDTMSTLLVSVFRYTVYILSGVAILTLLTNALNLQSVLAAAGIGGLAVGFASQSLIKDVISGAFIVFENQYSVGDMVTLEDRTGVVEEIELRVTKIRDSKGDLHIIPNGEIKKVTNHSRGNKTVVVDIPLPYRVDVNKVFEAADKVCRSVSEEFDTIVENPRVLGITELARGGFTLRITAKTLPGAHWEVERRIRKAIKEEFDRENIELS</sequence>
<evidence type="ECO:0000256" key="4">
    <source>
        <dbReference type="ARBA" id="ARBA00022692"/>
    </source>
</evidence>
<evidence type="ECO:0000256" key="7">
    <source>
        <dbReference type="SAM" id="Phobius"/>
    </source>
</evidence>
<dbReference type="RefSeq" id="WP_003513141.1">
    <property type="nucleotide sequence ID" value="NZ_CP013828.1"/>
</dbReference>
<dbReference type="InterPro" id="IPR010920">
    <property type="entry name" value="LSM_dom_sf"/>
</dbReference>
<evidence type="ECO:0000256" key="1">
    <source>
        <dbReference type="ARBA" id="ARBA00004651"/>
    </source>
</evidence>
<evidence type="ECO:0000256" key="2">
    <source>
        <dbReference type="ARBA" id="ARBA00008017"/>
    </source>
</evidence>
<dbReference type="EMBL" id="PDBW01000001">
    <property type="protein sequence ID" value="PFH01368.1"/>
    <property type="molecule type" value="Genomic_DNA"/>
</dbReference>
<comment type="caution">
    <text evidence="10">The sequence shown here is derived from an EMBL/GenBank/DDBJ whole genome shotgun (WGS) entry which is preliminary data.</text>
</comment>
<dbReference type="Proteomes" id="UP000223596">
    <property type="component" value="Unassembled WGS sequence"/>
</dbReference>
<dbReference type="InterPro" id="IPR023408">
    <property type="entry name" value="MscS_beta-dom_sf"/>
</dbReference>
<dbReference type="PANTHER" id="PTHR30460">
    <property type="entry name" value="MODERATE CONDUCTANCE MECHANOSENSITIVE CHANNEL YBIO"/>
    <property type="match status" value="1"/>
</dbReference>
<gene>
    <name evidence="10" type="ORF">M972_11100</name>
</gene>
<dbReference type="Gene3D" id="1.10.287.1260">
    <property type="match status" value="1"/>
</dbReference>
<keyword evidence="6 7" id="KW-0472">Membrane</keyword>
<evidence type="ECO:0000313" key="11">
    <source>
        <dbReference type="Proteomes" id="UP000223596"/>
    </source>
</evidence>
<feature type="domain" description="Mechanosensitive ion channel MscS" evidence="8">
    <location>
        <begin position="127"/>
        <end position="191"/>
    </location>
</feature>
<keyword evidence="4 7" id="KW-0812">Transmembrane</keyword>
<dbReference type="InterPro" id="IPR011066">
    <property type="entry name" value="MscS_channel_C_sf"/>
</dbReference>
<organism evidence="10 11">
    <name type="scientific">Acetivibrio thermocellus AD2</name>
    <dbReference type="NCBI Taxonomy" id="1138384"/>
    <lineage>
        <taxon>Bacteria</taxon>
        <taxon>Bacillati</taxon>
        <taxon>Bacillota</taxon>
        <taxon>Clostridia</taxon>
        <taxon>Eubacteriales</taxon>
        <taxon>Oscillospiraceae</taxon>
        <taxon>Acetivibrio</taxon>
    </lineage>
</organism>
<keyword evidence="5 7" id="KW-1133">Transmembrane helix</keyword>